<dbReference type="InterPro" id="IPR025736">
    <property type="entry name" value="PucR_C-HTH_dom"/>
</dbReference>
<proteinExistence type="inferred from homology"/>
<sequence length="428" mass="47776">MWPSDHLRSVPLMTFSFESGCRTTEEPPKMRVAVRYSCGIHTKEAIMVQVDWGPVVDRVDVVLDRLDVVTDHTVARIRSELVDFALVPYAEHRVAVREQLKHRLMAFRERRVWHENELDGVRQLARRRAHQTIALDAVIRAYYVGDQELWKNLSSESDEAQPLLPELASLMLESLQSVTSTLALAHGSEVRTRDRARMAVSQRLIDLLSSRSLEIEAARLAEYLGFEVEQPFAGIAYAAATHEVPQSIESLEADLVERRLVAYGGIGTTRVLLSQAGDADVEQIAELLTTAGYRVGIGSNRAGIAGASRSLRQAQLALDATTPGNIVSRFSSDWIINCVVSLRELLEDEVFQVAEVARAHRSLRDTVIAYSESDMSIRQCARMSHLHANTVVYRLSRWHELTGWDPRTFLGLTHSVVACALADSTTAP</sequence>
<dbReference type="EMBL" id="WMBR01000007">
    <property type="protein sequence ID" value="MXP23858.1"/>
    <property type="molecule type" value="Genomic_DNA"/>
</dbReference>
<dbReference type="InterPro" id="IPR042070">
    <property type="entry name" value="PucR_C-HTH_sf"/>
</dbReference>
<keyword evidence="6" id="KW-1185">Reference proteome</keyword>
<dbReference type="PANTHER" id="PTHR33744:SF1">
    <property type="entry name" value="DNA-BINDING TRANSCRIPTIONAL ACTIVATOR ADER"/>
    <property type="match status" value="1"/>
</dbReference>
<protein>
    <recommendedName>
        <fullName evidence="7">PucR family transcriptional regulator</fullName>
    </recommendedName>
</protein>
<evidence type="ECO:0000259" key="2">
    <source>
        <dbReference type="Pfam" id="PF13556"/>
    </source>
</evidence>
<dbReference type="Pfam" id="PF17853">
    <property type="entry name" value="GGDEF_2"/>
    <property type="match status" value="1"/>
</dbReference>
<comment type="similarity">
    <text evidence="1">Belongs to the CdaR family.</text>
</comment>
<evidence type="ECO:0000259" key="3">
    <source>
        <dbReference type="Pfam" id="PF14361"/>
    </source>
</evidence>
<dbReference type="InterPro" id="IPR025751">
    <property type="entry name" value="RsbRD_N_dom"/>
</dbReference>
<dbReference type="InterPro" id="IPR051448">
    <property type="entry name" value="CdaR-like_regulators"/>
</dbReference>
<dbReference type="PANTHER" id="PTHR33744">
    <property type="entry name" value="CARBOHYDRATE DIACID REGULATOR"/>
    <property type="match status" value="1"/>
</dbReference>
<gene>
    <name evidence="5" type="ORF">GIY30_21200</name>
</gene>
<evidence type="ECO:0000256" key="1">
    <source>
        <dbReference type="ARBA" id="ARBA00006754"/>
    </source>
</evidence>
<feature type="domain" description="PucR C-terminal helix-turn-helix" evidence="2">
    <location>
        <begin position="363"/>
        <end position="418"/>
    </location>
</feature>
<evidence type="ECO:0008006" key="7">
    <source>
        <dbReference type="Google" id="ProtNLM"/>
    </source>
</evidence>
<evidence type="ECO:0000313" key="6">
    <source>
        <dbReference type="Proteomes" id="UP000475545"/>
    </source>
</evidence>
<organism evidence="5 6">
    <name type="scientific">Gordonia mangrovi</name>
    <dbReference type="NCBI Taxonomy" id="2665643"/>
    <lineage>
        <taxon>Bacteria</taxon>
        <taxon>Bacillati</taxon>
        <taxon>Actinomycetota</taxon>
        <taxon>Actinomycetes</taxon>
        <taxon>Mycobacteriales</taxon>
        <taxon>Gordoniaceae</taxon>
        <taxon>Gordonia</taxon>
    </lineage>
</organism>
<dbReference type="Pfam" id="PF13556">
    <property type="entry name" value="HTH_30"/>
    <property type="match status" value="1"/>
</dbReference>
<name>A0A6L7GYK5_9ACTN</name>
<reference evidence="5 6" key="1">
    <citation type="submission" date="2019-11" db="EMBL/GenBank/DDBJ databases">
        <title>Gordonia sp. nov., a novel actinobacterium isolated from mangrove soil in Hainan.</title>
        <authorList>
            <person name="Huang X."/>
            <person name="Xie Y."/>
            <person name="Chu X."/>
            <person name="Xiao K."/>
        </authorList>
    </citation>
    <scope>NUCLEOTIDE SEQUENCE [LARGE SCALE GENOMIC DNA]</scope>
    <source>
        <strain evidence="5 6">HNM0687</strain>
    </source>
</reference>
<evidence type="ECO:0000313" key="5">
    <source>
        <dbReference type="EMBL" id="MXP23858.1"/>
    </source>
</evidence>
<evidence type="ECO:0000259" key="4">
    <source>
        <dbReference type="Pfam" id="PF17853"/>
    </source>
</evidence>
<dbReference type="Proteomes" id="UP000475545">
    <property type="component" value="Unassembled WGS sequence"/>
</dbReference>
<dbReference type="InterPro" id="IPR041522">
    <property type="entry name" value="CdaR_GGDEF"/>
</dbReference>
<dbReference type="AlphaFoldDB" id="A0A6L7GYK5"/>
<dbReference type="Gene3D" id="1.10.10.2840">
    <property type="entry name" value="PucR C-terminal helix-turn-helix domain"/>
    <property type="match status" value="1"/>
</dbReference>
<feature type="domain" description="RsbT co-antagonist protein RsbRD N-terminal" evidence="3">
    <location>
        <begin position="69"/>
        <end position="197"/>
    </location>
</feature>
<feature type="domain" description="CdaR GGDEF-like" evidence="4">
    <location>
        <begin position="212"/>
        <end position="320"/>
    </location>
</feature>
<accession>A0A6L7GYK5</accession>
<dbReference type="Pfam" id="PF14361">
    <property type="entry name" value="RsbRD_N"/>
    <property type="match status" value="1"/>
</dbReference>
<comment type="caution">
    <text evidence="5">The sequence shown here is derived from an EMBL/GenBank/DDBJ whole genome shotgun (WGS) entry which is preliminary data.</text>
</comment>